<reference evidence="1 2" key="1">
    <citation type="journal article" date="2011" name="J. Bacteriol.">
        <title>Draft genome sequence of the polycyclic aromatic hydrocarbon-degrading, genetically engineered bioluminescent bioreporter Pseudomonas fluorescens HK44.</title>
        <authorList>
            <person name="Chauhan A."/>
            <person name="Layton A.C."/>
            <person name="Williams D.E."/>
            <person name="Smartt A.E."/>
            <person name="Ripp S."/>
            <person name="Karpinets T.V."/>
            <person name="Brown S.D."/>
            <person name="Sayler G.S."/>
        </authorList>
    </citation>
    <scope>NUCLEOTIDE SEQUENCE [LARGE SCALE GENOMIC DNA]</scope>
    <source>
        <strain evidence="1 2">HK44</strain>
    </source>
</reference>
<dbReference type="PATRIC" id="fig|1042209.11.peg.822"/>
<protein>
    <submittedName>
        <fullName evidence="1">Uncharacterized protein</fullName>
    </submittedName>
</protein>
<comment type="caution">
    <text evidence="1">The sequence shown here is derived from an EMBL/GenBank/DDBJ whole genome shotgun (WGS) entry which is preliminary data.</text>
</comment>
<evidence type="ECO:0000313" key="1">
    <source>
        <dbReference type="EMBL" id="EXF96312.1"/>
    </source>
</evidence>
<dbReference type="RefSeq" id="WP_019689244.1">
    <property type="nucleotide sequence ID" value="NZ_AFOY02000004.1"/>
</dbReference>
<gene>
    <name evidence="1" type="ORF">HK44_021455</name>
</gene>
<proteinExistence type="predicted"/>
<dbReference type="Proteomes" id="UP000022611">
    <property type="component" value="Unassembled WGS sequence"/>
</dbReference>
<organism evidence="1 2">
    <name type="scientific">Pseudomonas fluorescens HK44</name>
    <dbReference type="NCBI Taxonomy" id="1042209"/>
    <lineage>
        <taxon>Bacteria</taxon>
        <taxon>Pseudomonadati</taxon>
        <taxon>Pseudomonadota</taxon>
        <taxon>Gammaproteobacteria</taxon>
        <taxon>Pseudomonadales</taxon>
        <taxon>Pseudomonadaceae</taxon>
        <taxon>Pseudomonas</taxon>
    </lineage>
</organism>
<dbReference type="HOGENOM" id="CLU_3238369_0_0_6"/>
<accession>A0A010TGX5</accession>
<dbReference type="AlphaFoldDB" id="A0A010TGX5"/>
<sequence>MDVRQKRKLNDYLDVLFWMETASVDEIKDTLSFASDVTNKSCR</sequence>
<evidence type="ECO:0000313" key="2">
    <source>
        <dbReference type="Proteomes" id="UP000022611"/>
    </source>
</evidence>
<name>A0A010TGX5_PSEFL</name>
<dbReference type="EMBL" id="AFOY02000004">
    <property type="protein sequence ID" value="EXF96312.1"/>
    <property type="molecule type" value="Genomic_DNA"/>
</dbReference>